<name>I7A638_MELRP</name>
<dbReference type="GO" id="GO:0000160">
    <property type="term" value="P:phosphorelay signal transduction system"/>
    <property type="evidence" value="ECO:0007669"/>
    <property type="project" value="InterPro"/>
</dbReference>
<evidence type="ECO:0000256" key="1">
    <source>
        <dbReference type="PROSITE-ProRule" id="PRU00169"/>
    </source>
</evidence>
<dbReference type="SUPFAM" id="SSF52172">
    <property type="entry name" value="CheY-like"/>
    <property type="match status" value="1"/>
</dbReference>
<dbReference type="PANTHER" id="PTHR43228:SF1">
    <property type="entry name" value="TWO-COMPONENT RESPONSE REGULATOR ARR22"/>
    <property type="match status" value="1"/>
</dbReference>
<sequence length="125" mass="14025">MALKFLVVDDSVTMRRIVANSLKSIGYENFVEASDGKEALTKLNSDDTINFVITDWNMPEVSGLELVKAIRSDEKKQSIPILMVTTRGLKEDILEALQAKVNNYIVKPFTPQILREKIEQILASA</sequence>
<dbReference type="eggNOG" id="COG0745">
    <property type="taxonomic scope" value="Bacteria"/>
</dbReference>
<dbReference type="PATRIC" id="fig|1191523.3.peg.2244"/>
<keyword evidence="1" id="KW-0597">Phosphoprotein</keyword>
<dbReference type="HOGENOM" id="CLU_000445_69_12_10"/>
<dbReference type="Proteomes" id="UP000009011">
    <property type="component" value="Chromosome"/>
</dbReference>
<proteinExistence type="predicted"/>
<dbReference type="OrthoDB" id="7631574at2"/>
<dbReference type="SMART" id="SM00448">
    <property type="entry name" value="REC"/>
    <property type="match status" value="1"/>
</dbReference>
<feature type="domain" description="Response regulatory" evidence="2">
    <location>
        <begin position="4"/>
        <end position="122"/>
    </location>
</feature>
<dbReference type="InterPro" id="IPR052048">
    <property type="entry name" value="ST_Response_Regulator"/>
</dbReference>
<dbReference type="PROSITE" id="PS50110">
    <property type="entry name" value="RESPONSE_REGULATORY"/>
    <property type="match status" value="1"/>
</dbReference>
<dbReference type="InterPro" id="IPR001789">
    <property type="entry name" value="Sig_transdc_resp-reg_receiver"/>
</dbReference>
<dbReference type="EMBL" id="CP003557">
    <property type="protein sequence ID" value="AFN75351.1"/>
    <property type="molecule type" value="Genomic_DNA"/>
</dbReference>
<gene>
    <name evidence="3" type="ordered locus">MROS_2121</name>
</gene>
<reference evidence="3 4" key="1">
    <citation type="journal article" date="2013" name="PLoS ONE">
        <title>Genomic analysis of Melioribacter roseus, facultatively anaerobic organotrophic bacterium representing a novel deep lineage within Bacteriodetes/Chlorobi group.</title>
        <authorList>
            <person name="Kadnikov V.V."/>
            <person name="Mardanov A.V."/>
            <person name="Podosokorskaya O.A."/>
            <person name="Gavrilov S.N."/>
            <person name="Kublanov I.V."/>
            <person name="Beletsky A.V."/>
            <person name="Bonch-Osmolovskaya E.A."/>
            <person name="Ravin N.V."/>
        </authorList>
    </citation>
    <scope>NUCLEOTIDE SEQUENCE [LARGE SCALE GENOMIC DNA]</scope>
    <source>
        <strain evidence="4">JCM 17771 / P3M-2</strain>
    </source>
</reference>
<dbReference type="Gene3D" id="3.40.50.2300">
    <property type="match status" value="1"/>
</dbReference>
<dbReference type="PANTHER" id="PTHR43228">
    <property type="entry name" value="TWO-COMPONENT RESPONSE REGULATOR"/>
    <property type="match status" value="1"/>
</dbReference>
<evidence type="ECO:0000259" key="2">
    <source>
        <dbReference type="PROSITE" id="PS50110"/>
    </source>
</evidence>
<organism evidence="3 4">
    <name type="scientific">Melioribacter roseus (strain DSM 23840 / JCM 17771 / VKM B-2668 / P3M-2)</name>
    <dbReference type="NCBI Taxonomy" id="1191523"/>
    <lineage>
        <taxon>Bacteria</taxon>
        <taxon>Pseudomonadati</taxon>
        <taxon>Ignavibacteriota</taxon>
        <taxon>Ignavibacteria</taxon>
        <taxon>Ignavibacteriales</taxon>
        <taxon>Melioribacteraceae</taxon>
        <taxon>Melioribacter</taxon>
    </lineage>
</organism>
<protein>
    <submittedName>
        <fullName evidence="3">Chemotaxis CheY-like receiver protein</fullName>
    </submittedName>
</protein>
<dbReference type="InterPro" id="IPR011006">
    <property type="entry name" value="CheY-like_superfamily"/>
</dbReference>
<accession>I7A638</accession>
<evidence type="ECO:0000313" key="4">
    <source>
        <dbReference type="Proteomes" id="UP000009011"/>
    </source>
</evidence>
<dbReference type="RefSeq" id="WP_014856783.1">
    <property type="nucleotide sequence ID" value="NC_018178.1"/>
</dbReference>
<dbReference type="Pfam" id="PF00072">
    <property type="entry name" value="Response_reg"/>
    <property type="match status" value="1"/>
</dbReference>
<keyword evidence="4" id="KW-1185">Reference proteome</keyword>
<dbReference type="AlphaFoldDB" id="I7A638"/>
<dbReference type="STRING" id="1191523.MROS_2121"/>
<evidence type="ECO:0000313" key="3">
    <source>
        <dbReference type="EMBL" id="AFN75351.1"/>
    </source>
</evidence>
<feature type="modified residue" description="4-aspartylphosphate" evidence="1">
    <location>
        <position position="55"/>
    </location>
</feature>
<dbReference type="KEGG" id="mro:MROS_2121"/>